<evidence type="ECO:0000313" key="2">
    <source>
        <dbReference type="EMBL" id="GGD84701.1"/>
    </source>
</evidence>
<proteinExistence type="predicted"/>
<keyword evidence="3" id="KW-1185">Reference proteome</keyword>
<sequence>MGLVVISSAPIVIKERENFLYAPYEKEMQLWARYTHSIQFCCPIWKEDKKLLIAPISFELEPTIELKEFNINSFINMLRAIPTVFINSIRIIYAIKNADHIHLRCPGNMGLLGCVVQVFFPKKKKTAKYAGNWDPAAKQPLSYRFQKWILNNTFLTRNMQVMVYGHWPEASKNLLPFFTATYPDSKKQRITKEFTLPFKALFVGGLTPGKDPLYALQLVHRLQQKGIDINMDLYGEGVQRKQLEQYIEKYKLHRSIVLKGNQSADVVEQAYKAGHFLILPSTSEGWPKAVAEAMFWGCVPMATAVSCVPEMLGEGERGLLLTKNPEEDGRLLLNLLSNMETIKQQSLAAQQWSQQFTLEAFEEKIRGLIE</sequence>
<accession>A0A8J2Y8Q8</accession>
<reference evidence="2" key="1">
    <citation type="journal article" date="2014" name="Int. J. Syst. Evol. Microbiol.">
        <title>Complete genome sequence of Corynebacterium casei LMG S-19264T (=DSM 44701T), isolated from a smear-ripened cheese.</title>
        <authorList>
            <consortium name="US DOE Joint Genome Institute (JGI-PGF)"/>
            <person name="Walter F."/>
            <person name="Albersmeier A."/>
            <person name="Kalinowski J."/>
            <person name="Ruckert C."/>
        </authorList>
    </citation>
    <scope>NUCLEOTIDE SEQUENCE</scope>
    <source>
        <strain evidence="2">CGMCC 1.12924</strain>
    </source>
</reference>
<feature type="domain" description="Glycosyl transferase family 1" evidence="1">
    <location>
        <begin position="191"/>
        <end position="350"/>
    </location>
</feature>
<dbReference type="InterPro" id="IPR001296">
    <property type="entry name" value="Glyco_trans_1"/>
</dbReference>
<dbReference type="PANTHER" id="PTHR12526">
    <property type="entry name" value="GLYCOSYLTRANSFERASE"/>
    <property type="match status" value="1"/>
</dbReference>
<protein>
    <submittedName>
        <fullName evidence="2">Glycosyl transferase</fullName>
    </submittedName>
</protein>
<dbReference type="Pfam" id="PF00534">
    <property type="entry name" value="Glycos_transf_1"/>
    <property type="match status" value="1"/>
</dbReference>
<dbReference type="AlphaFoldDB" id="A0A8J2Y8Q8"/>
<name>A0A8J2Y8Q8_9FLAO</name>
<evidence type="ECO:0000313" key="3">
    <source>
        <dbReference type="Proteomes" id="UP000652231"/>
    </source>
</evidence>
<comment type="caution">
    <text evidence="2">The sequence shown here is derived from an EMBL/GenBank/DDBJ whole genome shotgun (WGS) entry which is preliminary data.</text>
</comment>
<reference evidence="2" key="2">
    <citation type="submission" date="2020-09" db="EMBL/GenBank/DDBJ databases">
        <authorList>
            <person name="Sun Q."/>
            <person name="Zhou Y."/>
        </authorList>
    </citation>
    <scope>NUCLEOTIDE SEQUENCE</scope>
    <source>
        <strain evidence="2">CGMCC 1.12924</strain>
    </source>
</reference>
<keyword evidence="2" id="KW-0808">Transferase</keyword>
<gene>
    <name evidence="2" type="ORF">GCM10011312_05890</name>
</gene>
<dbReference type="Proteomes" id="UP000652231">
    <property type="component" value="Unassembled WGS sequence"/>
</dbReference>
<evidence type="ECO:0000259" key="1">
    <source>
        <dbReference type="Pfam" id="PF00534"/>
    </source>
</evidence>
<dbReference type="Gene3D" id="3.40.50.2000">
    <property type="entry name" value="Glycogen Phosphorylase B"/>
    <property type="match status" value="2"/>
</dbReference>
<organism evidence="2 3">
    <name type="scientific">Planktosalinus lacus</name>
    <dbReference type="NCBI Taxonomy" id="1526573"/>
    <lineage>
        <taxon>Bacteria</taxon>
        <taxon>Pseudomonadati</taxon>
        <taxon>Bacteroidota</taxon>
        <taxon>Flavobacteriia</taxon>
        <taxon>Flavobacteriales</taxon>
        <taxon>Flavobacteriaceae</taxon>
        <taxon>Planktosalinus</taxon>
    </lineage>
</organism>
<dbReference type="CDD" id="cd03801">
    <property type="entry name" value="GT4_PimA-like"/>
    <property type="match status" value="1"/>
</dbReference>
<dbReference type="RefSeq" id="WP_188439321.1">
    <property type="nucleotide sequence ID" value="NZ_BMGK01000002.1"/>
</dbReference>
<dbReference type="SUPFAM" id="SSF53756">
    <property type="entry name" value="UDP-Glycosyltransferase/glycogen phosphorylase"/>
    <property type="match status" value="1"/>
</dbReference>
<dbReference type="EMBL" id="BMGK01000002">
    <property type="protein sequence ID" value="GGD84701.1"/>
    <property type="molecule type" value="Genomic_DNA"/>
</dbReference>
<dbReference type="GO" id="GO:0016757">
    <property type="term" value="F:glycosyltransferase activity"/>
    <property type="evidence" value="ECO:0007669"/>
    <property type="project" value="InterPro"/>
</dbReference>